<evidence type="ECO:0000256" key="11">
    <source>
        <dbReference type="HAMAP-Rule" id="MF_00493"/>
    </source>
</evidence>
<protein>
    <recommendedName>
        <fullName evidence="5 11">Transaldolase</fullName>
        <ecNumber evidence="5 11">2.2.1.2</ecNumber>
    </recommendedName>
</protein>
<evidence type="ECO:0000313" key="13">
    <source>
        <dbReference type="Proteomes" id="UP000286806"/>
    </source>
</evidence>
<comment type="caution">
    <text evidence="12">The sequence shown here is derived from an EMBL/GenBank/DDBJ whole genome shotgun (WGS) entry which is preliminary data.</text>
</comment>
<dbReference type="AlphaFoldDB" id="A0A401JA86"/>
<evidence type="ECO:0000256" key="6">
    <source>
        <dbReference type="ARBA" id="ARBA00022490"/>
    </source>
</evidence>
<dbReference type="Gene3D" id="3.20.20.70">
    <property type="entry name" value="Aldolase class I"/>
    <property type="match status" value="1"/>
</dbReference>
<organism evidence="12 13">
    <name type="scientific">Sulfuriferula multivorans</name>
    <dbReference type="NCBI Taxonomy" id="1559896"/>
    <lineage>
        <taxon>Bacteria</taxon>
        <taxon>Pseudomonadati</taxon>
        <taxon>Pseudomonadota</taxon>
        <taxon>Betaproteobacteria</taxon>
        <taxon>Nitrosomonadales</taxon>
        <taxon>Sulfuricellaceae</taxon>
        <taxon>Sulfuriferula</taxon>
    </lineage>
</organism>
<dbReference type="PANTHER" id="PTHR10683:SF31">
    <property type="entry name" value="TRANSALDOLASE"/>
    <property type="match status" value="1"/>
</dbReference>
<evidence type="ECO:0000256" key="4">
    <source>
        <dbReference type="ARBA" id="ARBA00008426"/>
    </source>
</evidence>
<proteinExistence type="inferred from homology"/>
<evidence type="ECO:0000256" key="10">
    <source>
        <dbReference type="ARBA" id="ARBA00048810"/>
    </source>
</evidence>
<evidence type="ECO:0000256" key="5">
    <source>
        <dbReference type="ARBA" id="ARBA00013151"/>
    </source>
</evidence>
<keyword evidence="6 11" id="KW-0963">Cytoplasm</keyword>
<dbReference type="SUPFAM" id="SSF51569">
    <property type="entry name" value="Aldolase"/>
    <property type="match status" value="1"/>
</dbReference>
<comment type="function">
    <text evidence="1 11">Transaldolase is important for the balance of metabolites in the pentose-phosphate pathway.</text>
</comment>
<feature type="active site" description="Schiff-base intermediate with substrate" evidence="11">
    <location>
        <position position="139"/>
    </location>
</feature>
<sequence length="358" mass="38763">MNPLRILNQSGQSIWLDNLSRTLLREGGLQQLIENDGISGVTSNPSIFQKALAESPYYHDDLARLKASEADAEKRYEALVVPDIQAACDLLLPSFQRSQGVDGYVSLEVSPHLAHDSAATIAAAQRLRATVNRPNLLIKIPGTAAGLVAFEQLITAGVSINITLLFSLRQTVRVFEAYIRGLRQRLAQGSDLRNVKAVASLFLSRVDTLVDQRLATIDSDAAQALTGRAALITAKLAYQRYQDIFHGAMFADLAHAGARPQYLLWASTGTKNPAYSDVKYLEALIGTETINTVPDATLAAFRDHGRVELTLTNAIAAAEADYIALEKIGIDLNVVGETLQVDGLKLFSDAYDKALASS</sequence>
<evidence type="ECO:0000256" key="9">
    <source>
        <dbReference type="ARBA" id="ARBA00023270"/>
    </source>
</evidence>
<keyword evidence="7 11" id="KW-0808">Transferase</keyword>
<dbReference type="NCBIfam" id="NF002881">
    <property type="entry name" value="PRK03343.1"/>
    <property type="match status" value="1"/>
</dbReference>
<dbReference type="EC" id="2.2.1.2" evidence="5 11"/>
<comment type="similarity">
    <text evidence="4 11">Belongs to the transaldolase family. Type 2 subfamily.</text>
</comment>
<comment type="catalytic activity">
    <reaction evidence="10 11">
        <text>D-sedoheptulose 7-phosphate + D-glyceraldehyde 3-phosphate = D-erythrose 4-phosphate + beta-D-fructose 6-phosphate</text>
        <dbReference type="Rhea" id="RHEA:17053"/>
        <dbReference type="ChEBI" id="CHEBI:16897"/>
        <dbReference type="ChEBI" id="CHEBI:57483"/>
        <dbReference type="ChEBI" id="CHEBI:57634"/>
        <dbReference type="ChEBI" id="CHEBI:59776"/>
        <dbReference type="EC" id="2.2.1.2"/>
    </reaction>
</comment>
<dbReference type="PANTHER" id="PTHR10683">
    <property type="entry name" value="TRANSALDOLASE"/>
    <property type="match status" value="1"/>
</dbReference>
<evidence type="ECO:0000313" key="12">
    <source>
        <dbReference type="EMBL" id="GBL44551.1"/>
    </source>
</evidence>
<evidence type="ECO:0000256" key="3">
    <source>
        <dbReference type="ARBA" id="ARBA00004857"/>
    </source>
</evidence>
<keyword evidence="13" id="KW-1185">Reference proteome</keyword>
<dbReference type="InterPro" id="IPR004732">
    <property type="entry name" value="Transaldolase_2"/>
</dbReference>
<evidence type="ECO:0000256" key="8">
    <source>
        <dbReference type="ARBA" id="ARBA00023126"/>
    </source>
</evidence>
<comment type="pathway">
    <text evidence="3 11">Carbohydrate degradation; pentose phosphate pathway; D-glyceraldehyde 3-phosphate and beta-D-fructose 6-phosphate from D-ribose 5-phosphate and D-xylulose 5-phosphate (non-oxidative stage): step 2/3.</text>
</comment>
<dbReference type="GO" id="GO:0005737">
    <property type="term" value="C:cytoplasm"/>
    <property type="evidence" value="ECO:0007669"/>
    <property type="project" value="UniProtKB-SubCell"/>
</dbReference>
<comment type="subcellular location">
    <subcellularLocation>
        <location evidence="2 11">Cytoplasm</location>
    </subcellularLocation>
</comment>
<dbReference type="GO" id="GO:0004801">
    <property type="term" value="F:transaldolase activity"/>
    <property type="evidence" value="ECO:0007669"/>
    <property type="project" value="UniProtKB-UniRule"/>
</dbReference>
<keyword evidence="9 11" id="KW-0704">Schiff base</keyword>
<dbReference type="InterPro" id="IPR001585">
    <property type="entry name" value="TAL/FSA"/>
</dbReference>
<dbReference type="UniPathway" id="UPA00115">
    <property type="reaction ID" value="UER00414"/>
</dbReference>
<evidence type="ECO:0000256" key="2">
    <source>
        <dbReference type="ARBA" id="ARBA00004496"/>
    </source>
</evidence>
<dbReference type="Pfam" id="PF00923">
    <property type="entry name" value="TAL_FSA"/>
    <property type="match status" value="1"/>
</dbReference>
<gene>
    <name evidence="11" type="primary">tal</name>
    <name evidence="12" type="ORF">SFMTTN_0348</name>
</gene>
<name>A0A401JA86_9PROT</name>
<dbReference type="InterPro" id="IPR013785">
    <property type="entry name" value="Aldolase_TIM"/>
</dbReference>
<dbReference type="HAMAP" id="MF_00493">
    <property type="entry name" value="Transaldolase_2"/>
    <property type="match status" value="1"/>
</dbReference>
<dbReference type="OrthoDB" id="9809101at2"/>
<evidence type="ECO:0000256" key="7">
    <source>
        <dbReference type="ARBA" id="ARBA00022679"/>
    </source>
</evidence>
<evidence type="ECO:0000256" key="1">
    <source>
        <dbReference type="ARBA" id="ARBA00003518"/>
    </source>
</evidence>
<dbReference type="PIRSF" id="PIRSF036915">
    <property type="entry name" value="Trnald_Bac_Plnt"/>
    <property type="match status" value="1"/>
</dbReference>
<dbReference type="GO" id="GO:0005975">
    <property type="term" value="P:carbohydrate metabolic process"/>
    <property type="evidence" value="ECO:0007669"/>
    <property type="project" value="InterPro"/>
</dbReference>
<dbReference type="GO" id="GO:0006098">
    <property type="term" value="P:pentose-phosphate shunt"/>
    <property type="evidence" value="ECO:0007669"/>
    <property type="project" value="UniProtKB-UniRule"/>
</dbReference>
<dbReference type="CDD" id="cd00955">
    <property type="entry name" value="Transaldolase_like"/>
    <property type="match status" value="1"/>
</dbReference>
<dbReference type="Proteomes" id="UP000286806">
    <property type="component" value="Unassembled WGS sequence"/>
</dbReference>
<accession>A0A401JA86</accession>
<dbReference type="RefSeq" id="WP_124703396.1">
    <property type="nucleotide sequence ID" value="NZ_BGOW01000002.1"/>
</dbReference>
<keyword evidence="8 11" id="KW-0570">Pentose shunt</keyword>
<dbReference type="InterPro" id="IPR018225">
    <property type="entry name" value="Transaldolase_AS"/>
</dbReference>
<dbReference type="EMBL" id="BGOW01000002">
    <property type="protein sequence ID" value="GBL44551.1"/>
    <property type="molecule type" value="Genomic_DNA"/>
</dbReference>
<reference evidence="12 13" key="1">
    <citation type="journal article" date="2019" name="Front. Microbiol.">
        <title>Genomes of Neutrophilic Sulfur-Oxidizing Chemolithoautotrophs Representing 9 Proteobacterial Species From 8 Genera.</title>
        <authorList>
            <person name="Watanabe T."/>
            <person name="Kojima H."/>
            <person name="Umezawa K."/>
            <person name="Hori C."/>
            <person name="Takasuka T.E."/>
            <person name="Kato Y."/>
            <person name="Fukui M."/>
        </authorList>
    </citation>
    <scope>NUCLEOTIDE SEQUENCE [LARGE SCALE GENOMIC DNA]</scope>
    <source>
        <strain evidence="12 13">TTN</strain>
    </source>
</reference>
<dbReference type="PROSITE" id="PS00958">
    <property type="entry name" value="TRANSALDOLASE_2"/>
    <property type="match status" value="1"/>
</dbReference>
<dbReference type="NCBIfam" id="TIGR00876">
    <property type="entry name" value="tal_mycobact"/>
    <property type="match status" value="1"/>
</dbReference>
<dbReference type="PROSITE" id="PS01054">
    <property type="entry name" value="TRANSALDOLASE_1"/>
    <property type="match status" value="1"/>
</dbReference>